<dbReference type="AlphaFoldDB" id="A0A919KNS8"/>
<reference evidence="2" key="2">
    <citation type="submission" date="2020-09" db="EMBL/GenBank/DDBJ databases">
        <authorList>
            <person name="Sun Q."/>
            <person name="Ohkuma M."/>
        </authorList>
    </citation>
    <scope>NUCLEOTIDE SEQUENCE</scope>
    <source>
        <strain evidence="2">JCM 4646</strain>
    </source>
</reference>
<dbReference type="Gene3D" id="1.10.260.40">
    <property type="entry name" value="lambda repressor-like DNA-binding domains"/>
    <property type="match status" value="1"/>
</dbReference>
<dbReference type="RefSeq" id="WP_190210590.1">
    <property type="nucleotide sequence ID" value="NZ_BNBO01000008.1"/>
</dbReference>
<dbReference type="InterPro" id="IPR043917">
    <property type="entry name" value="DUF5753"/>
</dbReference>
<organism evidence="2 3">
    <name type="scientific">Kitasatospora indigofera</name>
    <dbReference type="NCBI Taxonomy" id="67307"/>
    <lineage>
        <taxon>Bacteria</taxon>
        <taxon>Bacillati</taxon>
        <taxon>Actinomycetota</taxon>
        <taxon>Actinomycetes</taxon>
        <taxon>Kitasatosporales</taxon>
        <taxon>Streptomycetaceae</taxon>
        <taxon>Kitasatospora</taxon>
    </lineage>
</organism>
<evidence type="ECO:0000259" key="1">
    <source>
        <dbReference type="PROSITE" id="PS50943"/>
    </source>
</evidence>
<protein>
    <submittedName>
        <fullName evidence="2">Transcriptional regulator</fullName>
    </submittedName>
</protein>
<dbReference type="Proteomes" id="UP000617734">
    <property type="component" value="Unassembled WGS sequence"/>
</dbReference>
<evidence type="ECO:0000313" key="2">
    <source>
        <dbReference type="EMBL" id="GHH66965.1"/>
    </source>
</evidence>
<dbReference type="InterPro" id="IPR010982">
    <property type="entry name" value="Lambda_DNA-bd_dom_sf"/>
</dbReference>
<dbReference type="InterPro" id="IPR001387">
    <property type="entry name" value="Cro/C1-type_HTH"/>
</dbReference>
<proteinExistence type="predicted"/>
<feature type="domain" description="HTH cro/C1-type" evidence="1">
    <location>
        <begin position="18"/>
        <end position="72"/>
    </location>
</feature>
<dbReference type="GO" id="GO:0003677">
    <property type="term" value="F:DNA binding"/>
    <property type="evidence" value="ECO:0007669"/>
    <property type="project" value="InterPro"/>
</dbReference>
<accession>A0A919KNS8</accession>
<dbReference type="CDD" id="cd00093">
    <property type="entry name" value="HTH_XRE"/>
    <property type="match status" value="1"/>
</dbReference>
<comment type="caution">
    <text evidence="2">The sequence shown here is derived from an EMBL/GenBank/DDBJ whole genome shotgun (WGS) entry which is preliminary data.</text>
</comment>
<sequence length="283" mass="31683">MPPRVNPTARHERLGAELRKLRERAGLTARAAAELLGTDQAQMSNMEAGRVGASAERVRRLASHYACEDEALIDALVTMATERIRGWWEEYRTTLPRNFLDLSELEFHATTMRTIKVVEIPGIMQTERHARAVFDYYPPPLPPEDLEARVSHRVQRRIVLDRERPPLIEAVIHEAALRMTVGGAATAREQLRFLLELSSHPTISIRVIPFTAGQFAGPGVSMLYLGGPVPQLDTVQVDTPLTGVFMDAEAQLGRYRTLYAKVESASLGVADTRDFIHRLARDL</sequence>
<keyword evidence="3" id="KW-1185">Reference proteome</keyword>
<name>A0A919KNS8_9ACTN</name>
<dbReference type="SMART" id="SM00530">
    <property type="entry name" value="HTH_XRE"/>
    <property type="match status" value="1"/>
</dbReference>
<dbReference type="GeneID" id="95352628"/>
<dbReference type="EMBL" id="BNBO01000008">
    <property type="protein sequence ID" value="GHH66965.1"/>
    <property type="molecule type" value="Genomic_DNA"/>
</dbReference>
<dbReference type="SUPFAM" id="SSF47413">
    <property type="entry name" value="lambda repressor-like DNA-binding domains"/>
    <property type="match status" value="1"/>
</dbReference>
<reference evidence="2" key="1">
    <citation type="journal article" date="2014" name="Int. J. Syst. Evol. Microbiol.">
        <title>Complete genome sequence of Corynebacterium casei LMG S-19264T (=DSM 44701T), isolated from a smear-ripened cheese.</title>
        <authorList>
            <consortium name="US DOE Joint Genome Institute (JGI-PGF)"/>
            <person name="Walter F."/>
            <person name="Albersmeier A."/>
            <person name="Kalinowski J."/>
            <person name="Ruckert C."/>
        </authorList>
    </citation>
    <scope>NUCLEOTIDE SEQUENCE</scope>
    <source>
        <strain evidence="2">JCM 4646</strain>
    </source>
</reference>
<gene>
    <name evidence="2" type="ORF">GCM10018781_21550</name>
</gene>
<evidence type="ECO:0000313" key="3">
    <source>
        <dbReference type="Proteomes" id="UP000617734"/>
    </source>
</evidence>
<dbReference type="PROSITE" id="PS50943">
    <property type="entry name" value="HTH_CROC1"/>
    <property type="match status" value="1"/>
</dbReference>
<dbReference type="Pfam" id="PF19054">
    <property type="entry name" value="DUF5753"/>
    <property type="match status" value="1"/>
</dbReference>
<dbReference type="Pfam" id="PF13560">
    <property type="entry name" value="HTH_31"/>
    <property type="match status" value="1"/>
</dbReference>